<dbReference type="Pfam" id="PF16925">
    <property type="entry name" value="TetR_C_13"/>
    <property type="match status" value="1"/>
</dbReference>
<keyword evidence="3" id="KW-0804">Transcription</keyword>
<keyword evidence="1" id="KW-0805">Transcription regulation</keyword>
<evidence type="ECO:0000256" key="1">
    <source>
        <dbReference type="ARBA" id="ARBA00023015"/>
    </source>
</evidence>
<keyword evidence="8" id="KW-1185">Reference proteome</keyword>
<dbReference type="PRINTS" id="PR00455">
    <property type="entry name" value="HTHTETR"/>
</dbReference>
<dbReference type="Pfam" id="PF00440">
    <property type="entry name" value="TetR_N"/>
    <property type="match status" value="1"/>
</dbReference>
<dbReference type="InterPro" id="IPR001647">
    <property type="entry name" value="HTH_TetR"/>
</dbReference>
<evidence type="ECO:0000256" key="2">
    <source>
        <dbReference type="ARBA" id="ARBA00023125"/>
    </source>
</evidence>
<dbReference type="OrthoDB" id="326421at2"/>
<evidence type="ECO:0000313" key="7">
    <source>
        <dbReference type="EMBL" id="TXL64333.1"/>
    </source>
</evidence>
<dbReference type="SUPFAM" id="SSF46689">
    <property type="entry name" value="Homeodomain-like"/>
    <property type="match status" value="1"/>
</dbReference>
<dbReference type="PANTHER" id="PTHR47506">
    <property type="entry name" value="TRANSCRIPTIONAL REGULATORY PROTEIN"/>
    <property type="match status" value="1"/>
</dbReference>
<dbReference type="SUPFAM" id="SSF48498">
    <property type="entry name" value="Tetracyclin repressor-like, C-terminal domain"/>
    <property type="match status" value="1"/>
</dbReference>
<feature type="domain" description="HTH tetR-type" evidence="6">
    <location>
        <begin position="5"/>
        <end position="65"/>
    </location>
</feature>
<reference evidence="7 8" key="1">
    <citation type="submission" date="2019-06" db="EMBL/GenBank/DDBJ databases">
        <title>Quisquiliibacterium sp. nov., isolated from a maize field.</title>
        <authorList>
            <person name="Lin S.-Y."/>
            <person name="Tsai C.-F."/>
            <person name="Young C.-C."/>
        </authorList>
    </citation>
    <scope>NUCLEOTIDE SEQUENCE [LARGE SCALE GENOMIC DNA]</scope>
    <source>
        <strain evidence="7 8">CC-CFT501</strain>
    </source>
</reference>
<dbReference type="Gene3D" id="1.10.357.10">
    <property type="entry name" value="Tetracycline Repressor, domain 2"/>
    <property type="match status" value="1"/>
</dbReference>
<sequence length="225" mass="24614">MRKGEQTRASIVAAALELAARDGLEGLTIGALAERMQMSKSGVFAHFGSREDLQIAVLKEYERRFVQEVLMPGLKAPRGLQRLRAILARWLDRTAIEAASGCIWISGATEYDDRPGAVREELVGTVRGWQRELSRAIRQAVETGELLPDLDVDELVFQLYGVILVLHHDGRLLNSPDALPRARRSVDRLIDSYRTGPAGDGPGQGVRPGSESGPPPDRQLARAGS</sequence>
<organism evidence="7 8">
    <name type="scientific">Zeimonas arvi</name>
    <dbReference type="NCBI Taxonomy" id="2498847"/>
    <lineage>
        <taxon>Bacteria</taxon>
        <taxon>Pseudomonadati</taxon>
        <taxon>Pseudomonadota</taxon>
        <taxon>Betaproteobacteria</taxon>
        <taxon>Burkholderiales</taxon>
        <taxon>Burkholderiaceae</taxon>
        <taxon>Zeimonas</taxon>
    </lineage>
</organism>
<proteinExistence type="predicted"/>
<dbReference type="InterPro" id="IPR011075">
    <property type="entry name" value="TetR_C"/>
</dbReference>
<keyword evidence="2 4" id="KW-0238">DNA-binding</keyword>
<evidence type="ECO:0000256" key="4">
    <source>
        <dbReference type="PROSITE-ProRule" id="PRU00335"/>
    </source>
</evidence>
<evidence type="ECO:0000256" key="5">
    <source>
        <dbReference type="SAM" id="MobiDB-lite"/>
    </source>
</evidence>
<name>A0A5C8NSK4_9BURK</name>
<dbReference type="PROSITE" id="PS50977">
    <property type="entry name" value="HTH_TETR_2"/>
    <property type="match status" value="1"/>
</dbReference>
<dbReference type="Proteomes" id="UP000321548">
    <property type="component" value="Unassembled WGS sequence"/>
</dbReference>
<dbReference type="Gene3D" id="1.10.10.60">
    <property type="entry name" value="Homeodomain-like"/>
    <property type="match status" value="1"/>
</dbReference>
<evidence type="ECO:0000259" key="6">
    <source>
        <dbReference type="PROSITE" id="PS50977"/>
    </source>
</evidence>
<dbReference type="GO" id="GO:0003677">
    <property type="term" value="F:DNA binding"/>
    <property type="evidence" value="ECO:0007669"/>
    <property type="project" value="UniProtKB-UniRule"/>
</dbReference>
<comment type="caution">
    <text evidence="7">The sequence shown here is derived from an EMBL/GenBank/DDBJ whole genome shotgun (WGS) entry which is preliminary data.</text>
</comment>
<gene>
    <name evidence="7" type="ORF">FHP08_15510</name>
</gene>
<feature type="region of interest" description="Disordered" evidence="5">
    <location>
        <begin position="190"/>
        <end position="225"/>
    </location>
</feature>
<dbReference type="RefSeq" id="WP_147705392.1">
    <property type="nucleotide sequence ID" value="NZ_VDUY01000006.1"/>
</dbReference>
<accession>A0A5C8NSK4</accession>
<feature type="DNA-binding region" description="H-T-H motif" evidence="4">
    <location>
        <begin position="28"/>
        <end position="47"/>
    </location>
</feature>
<dbReference type="AlphaFoldDB" id="A0A5C8NSK4"/>
<protein>
    <submittedName>
        <fullName evidence="7">TetR/AcrR family transcriptional regulator</fullName>
    </submittedName>
</protein>
<dbReference type="InterPro" id="IPR036271">
    <property type="entry name" value="Tet_transcr_reg_TetR-rel_C_sf"/>
</dbReference>
<dbReference type="InterPro" id="IPR009057">
    <property type="entry name" value="Homeodomain-like_sf"/>
</dbReference>
<evidence type="ECO:0000256" key="3">
    <source>
        <dbReference type="ARBA" id="ARBA00023163"/>
    </source>
</evidence>
<dbReference type="EMBL" id="VDUY01000006">
    <property type="protein sequence ID" value="TXL64333.1"/>
    <property type="molecule type" value="Genomic_DNA"/>
</dbReference>
<evidence type="ECO:0000313" key="8">
    <source>
        <dbReference type="Proteomes" id="UP000321548"/>
    </source>
</evidence>
<dbReference type="PANTHER" id="PTHR47506:SF6">
    <property type="entry name" value="HTH-TYPE TRANSCRIPTIONAL REPRESSOR NEMR"/>
    <property type="match status" value="1"/>
</dbReference>